<dbReference type="GO" id="GO:0044550">
    <property type="term" value="P:secondary metabolite biosynthetic process"/>
    <property type="evidence" value="ECO:0007669"/>
    <property type="project" value="UniProtKB-ARBA"/>
</dbReference>
<evidence type="ECO:0000256" key="11">
    <source>
        <dbReference type="PIRSR" id="PIRSR602401-1"/>
    </source>
</evidence>
<dbReference type="GO" id="GO:0004497">
    <property type="term" value="F:monooxygenase activity"/>
    <property type="evidence" value="ECO:0007669"/>
    <property type="project" value="UniProtKB-KW"/>
</dbReference>
<gene>
    <name evidence="14" type="ORF">R1sor_005107</name>
</gene>
<comment type="cofactor">
    <cofactor evidence="1 11">
        <name>heme</name>
        <dbReference type="ChEBI" id="CHEBI:30413"/>
    </cofactor>
</comment>
<evidence type="ECO:0008006" key="16">
    <source>
        <dbReference type="Google" id="ProtNLM"/>
    </source>
</evidence>
<name>A0ABD3HKM1_9MARC</name>
<comment type="caution">
    <text evidence="14">The sequence shown here is derived from an EMBL/GenBank/DDBJ whole genome shotgun (WGS) entry which is preliminary data.</text>
</comment>
<evidence type="ECO:0000256" key="8">
    <source>
        <dbReference type="ARBA" id="ARBA00023002"/>
    </source>
</evidence>
<proteinExistence type="inferred from homology"/>
<dbReference type="GO" id="GO:0046872">
    <property type="term" value="F:metal ion binding"/>
    <property type="evidence" value="ECO:0007669"/>
    <property type="project" value="UniProtKB-KW"/>
</dbReference>
<dbReference type="Gene3D" id="1.10.630.10">
    <property type="entry name" value="Cytochrome P450"/>
    <property type="match status" value="1"/>
</dbReference>
<evidence type="ECO:0000256" key="6">
    <source>
        <dbReference type="ARBA" id="ARBA00022723"/>
    </source>
</evidence>
<comment type="subcellular location">
    <subcellularLocation>
        <location evidence="2">Membrane</location>
        <topology evidence="2">Single-pass membrane protein</topology>
    </subcellularLocation>
</comment>
<dbReference type="PANTHER" id="PTHR47944">
    <property type="entry name" value="CYTOCHROME P450 98A9"/>
    <property type="match status" value="1"/>
</dbReference>
<sequence>MKVGHGLSVGVLQASFFTLAAIFIGLFLIRKLILRSRILKRLPPGPTPWPVIGNLPLLGALPHVNLAKLAERYGPLMSMRIGSINFLVASSAKYAEEFLKTNDRIWASRVRTSASELLLYGSNDISSIPSGPRWRYARKIFTLELLTNKRLSDFQKSRRRVVVSSLNAMLDQCAGGRAVRVDLVVSKMIVTIVSKMLMNEGNLSARAEAVKDSDEFQELMKDWFELLGVFNLGDYIPWLDRFDLQGYKKRMRIIAKKIDDFLQGIIDDHLEMHKLRKQTGEKEEDYVQDFDMVDVLLTSRRDADGQTLTLNEIKGIMENVIFGGTDTSASTIEWALSALIRNPRVLQKAQEELDATVGKERLVEESDLPNLPYLQAVVKETFRLHTVVPLLAPHVSTEACTVDGYEIPAKTRLFVNLYAIHRDPEVWENPLDFYPERFLKQDKDLNGLDFDFLPFGSGRRMCPGKNLGLLFVHSILAVLIHGCEWRLPGEQRIEALDMRERFGLSLAKEKPLEVVALPRLARHIIGNDAS</sequence>
<dbReference type="Pfam" id="PF00067">
    <property type="entry name" value="p450"/>
    <property type="match status" value="1"/>
</dbReference>
<keyword evidence="9 11" id="KW-0408">Iron</keyword>
<evidence type="ECO:0000256" key="9">
    <source>
        <dbReference type="ARBA" id="ARBA00023004"/>
    </source>
</evidence>
<evidence type="ECO:0000313" key="15">
    <source>
        <dbReference type="Proteomes" id="UP001633002"/>
    </source>
</evidence>
<evidence type="ECO:0000256" key="12">
    <source>
        <dbReference type="RuleBase" id="RU000461"/>
    </source>
</evidence>
<keyword evidence="15" id="KW-1185">Reference proteome</keyword>
<dbReference type="SUPFAM" id="SSF48264">
    <property type="entry name" value="Cytochrome P450"/>
    <property type="match status" value="1"/>
</dbReference>
<dbReference type="InterPro" id="IPR017972">
    <property type="entry name" value="Cyt_P450_CS"/>
</dbReference>
<dbReference type="CDD" id="cd20618">
    <property type="entry name" value="CYP71_clan"/>
    <property type="match status" value="1"/>
</dbReference>
<feature type="transmembrane region" description="Helical" evidence="13">
    <location>
        <begin position="6"/>
        <end position="29"/>
    </location>
</feature>
<dbReference type="PRINTS" id="PR00385">
    <property type="entry name" value="P450"/>
</dbReference>
<dbReference type="InterPro" id="IPR001128">
    <property type="entry name" value="Cyt_P450"/>
</dbReference>
<dbReference type="InterPro" id="IPR036396">
    <property type="entry name" value="Cyt_P450_sf"/>
</dbReference>
<keyword evidence="6 11" id="KW-0479">Metal-binding</keyword>
<evidence type="ECO:0000256" key="5">
    <source>
        <dbReference type="ARBA" id="ARBA00022692"/>
    </source>
</evidence>
<keyword evidence="5 13" id="KW-0812">Transmembrane</keyword>
<dbReference type="AlphaFoldDB" id="A0ABD3HKM1"/>
<dbReference type="PRINTS" id="PR00463">
    <property type="entry name" value="EP450I"/>
</dbReference>
<dbReference type="GO" id="GO:0016020">
    <property type="term" value="C:membrane"/>
    <property type="evidence" value="ECO:0007669"/>
    <property type="project" value="UniProtKB-SubCell"/>
</dbReference>
<evidence type="ECO:0000256" key="1">
    <source>
        <dbReference type="ARBA" id="ARBA00001971"/>
    </source>
</evidence>
<accession>A0ABD3HKM1</accession>
<keyword evidence="7 13" id="KW-1133">Transmembrane helix</keyword>
<dbReference type="Proteomes" id="UP001633002">
    <property type="component" value="Unassembled WGS sequence"/>
</dbReference>
<dbReference type="PANTHER" id="PTHR47944:SF4">
    <property type="entry name" value="OS09G0441700 PROTEIN"/>
    <property type="match status" value="1"/>
</dbReference>
<dbReference type="InterPro" id="IPR002401">
    <property type="entry name" value="Cyt_P450_E_grp-I"/>
</dbReference>
<keyword evidence="12" id="KW-0503">Monooxygenase</keyword>
<dbReference type="EMBL" id="JBJQOH010000003">
    <property type="protein sequence ID" value="KAL3691456.1"/>
    <property type="molecule type" value="Genomic_DNA"/>
</dbReference>
<evidence type="ECO:0000256" key="10">
    <source>
        <dbReference type="ARBA" id="ARBA00023136"/>
    </source>
</evidence>
<dbReference type="PROSITE" id="PS00086">
    <property type="entry name" value="CYTOCHROME_P450"/>
    <property type="match status" value="1"/>
</dbReference>
<keyword evidence="10 13" id="KW-0472">Membrane</keyword>
<keyword evidence="8 12" id="KW-0560">Oxidoreductase</keyword>
<protein>
    <recommendedName>
        <fullName evidence="16">Cytochrome P450</fullName>
    </recommendedName>
</protein>
<organism evidence="14 15">
    <name type="scientific">Riccia sorocarpa</name>
    <dbReference type="NCBI Taxonomy" id="122646"/>
    <lineage>
        <taxon>Eukaryota</taxon>
        <taxon>Viridiplantae</taxon>
        <taxon>Streptophyta</taxon>
        <taxon>Embryophyta</taxon>
        <taxon>Marchantiophyta</taxon>
        <taxon>Marchantiopsida</taxon>
        <taxon>Marchantiidae</taxon>
        <taxon>Marchantiales</taxon>
        <taxon>Ricciaceae</taxon>
        <taxon>Riccia</taxon>
    </lineage>
</organism>
<dbReference type="FunFam" id="1.10.630.10:FF:000097">
    <property type="entry name" value="Cytochrome P-450 19"/>
    <property type="match status" value="1"/>
</dbReference>
<evidence type="ECO:0000313" key="14">
    <source>
        <dbReference type="EMBL" id="KAL3691456.1"/>
    </source>
</evidence>
<evidence type="ECO:0000256" key="13">
    <source>
        <dbReference type="SAM" id="Phobius"/>
    </source>
</evidence>
<evidence type="ECO:0000256" key="3">
    <source>
        <dbReference type="ARBA" id="ARBA00010617"/>
    </source>
</evidence>
<feature type="binding site" description="axial binding residue" evidence="11">
    <location>
        <position position="462"/>
    </location>
    <ligand>
        <name>heme</name>
        <dbReference type="ChEBI" id="CHEBI:30413"/>
    </ligand>
    <ligandPart>
        <name>Fe</name>
        <dbReference type="ChEBI" id="CHEBI:18248"/>
    </ligandPart>
</feature>
<keyword evidence="4 11" id="KW-0349">Heme</keyword>
<reference evidence="14 15" key="1">
    <citation type="submission" date="2024-09" db="EMBL/GenBank/DDBJ databases">
        <title>Chromosome-scale assembly of Riccia sorocarpa.</title>
        <authorList>
            <person name="Paukszto L."/>
        </authorList>
    </citation>
    <scope>NUCLEOTIDE SEQUENCE [LARGE SCALE GENOMIC DNA]</scope>
    <source>
        <strain evidence="14">LP-2024</strain>
        <tissue evidence="14">Aerial parts of the thallus</tissue>
    </source>
</reference>
<comment type="similarity">
    <text evidence="3 12">Belongs to the cytochrome P450 family.</text>
</comment>
<evidence type="ECO:0000256" key="7">
    <source>
        <dbReference type="ARBA" id="ARBA00022989"/>
    </source>
</evidence>
<evidence type="ECO:0000256" key="2">
    <source>
        <dbReference type="ARBA" id="ARBA00004167"/>
    </source>
</evidence>
<evidence type="ECO:0000256" key="4">
    <source>
        <dbReference type="ARBA" id="ARBA00022617"/>
    </source>
</evidence>